<evidence type="ECO:0000256" key="6">
    <source>
        <dbReference type="ARBA" id="ARBA00022679"/>
    </source>
</evidence>
<dbReference type="PROSITE" id="PS50885">
    <property type="entry name" value="HAMP"/>
    <property type="match status" value="1"/>
</dbReference>
<evidence type="ECO:0000256" key="11">
    <source>
        <dbReference type="SAM" id="Phobius"/>
    </source>
</evidence>
<dbReference type="GO" id="GO:0000155">
    <property type="term" value="F:phosphorelay sensor kinase activity"/>
    <property type="evidence" value="ECO:0007669"/>
    <property type="project" value="TreeGrafter"/>
</dbReference>
<dbReference type="Gene3D" id="6.10.340.10">
    <property type="match status" value="1"/>
</dbReference>
<comment type="catalytic activity">
    <reaction evidence="1">
        <text>ATP + protein L-histidine = ADP + protein N-phospho-L-histidine.</text>
        <dbReference type="EC" id="2.7.13.3"/>
    </reaction>
</comment>
<keyword evidence="5" id="KW-0597">Phosphoprotein</keyword>
<gene>
    <name evidence="13" type="ordered locus">HRM2_16030</name>
</gene>
<dbReference type="GO" id="GO:0005886">
    <property type="term" value="C:plasma membrane"/>
    <property type="evidence" value="ECO:0007669"/>
    <property type="project" value="UniProtKB-SubCell"/>
</dbReference>
<proteinExistence type="predicted"/>
<evidence type="ECO:0000259" key="12">
    <source>
        <dbReference type="PROSITE" id="PS50885"/>
    </source>
</evidence>
<dbReference type="AlphaFoldDB" id="C0QAC7"/>
<dbReference type="CDD" id="cd06225">
    <property type="entry name" value="HAMP"/>
    <property type="match status" value="1"/>
</dbReference>
<dbReference type="Pfam" id="PF00672">
    <property type="entry name" value="HAMP"/>
    <property type="match status" value="1"/>
</dbReference>
<dbReference type="OrthoDB" id="5432773at2"/>
<dbReference type="eggNOG" id="COG2770">
    <property type="taxonomic scope" value="Bacteria"/>
</dbReference>
<dbReference type="Gene3D" id="3.30.450.20">
    <property type="entry name" value="PAS domain"/>
    <property type="match status" value="1"/>
</dbReference>
<evidence type="ECO:0000313" key="14">
    <source>
        <dbReference type="Proteomes" id="UP000000442"/>
    </source>
</evidence>
<dbReference type="SUPFAM" id="SSF158472">
    <property type="entry name" value="HAMP domain-like"/>
    <property type="match status" value="1"/>
</dbReference>
<dbReference type="CDD" id="cd12914">
    <property type="entry name" value="PDC1_DGC_like"/>
    <property type="match status" value="1"/>
</dbReference>
<comment type="subcellular location">
    <subcellularLocation>
        <location evidence="2">Cell membrane</location>
        <topology evidence="2">Multi-pass membrane protein</topology>
    </subcellularLocation>
</comment>
<dbReference type="PANTHER" id="PTHR45528:SF10">
    <property type="entry name" value="METHYL-ACCEPTING CHEMOTAXIS PROTEIN"/>
    <property type="match status" value="1"/>
</dbReference>
<evidence type="ECO:0000256" key="1">
    <source>
        <dbReference type="ARBA" id="ARBA00000085"/>
    </source>
</evidence>
<evidence type="ECO:0000256" key="10">
    <source>
        <dbReference type="ARBA" id="ARBA00023136"/>
    </source>
</evidence>
<evidence type="ECO:0000256" key="7">
    <source>
        <dbReference type="ARBA" id="ARBA00022692"/>
    </source>
</evidence>
<feature type="domain" description="HAMP" evidence="12">
    <location>
        <begin position="359"/>
        <end position="411"/>
    </location>
</feature>
<evidence type="ECO:0000256" key="3">
    <source>
        <dbReference type="ARBA" id="ARBA00012438"/>
    </source>
</evidence>
<evidence type="ECO:0000256" key="8">
    <source>
        <dbReference type="ARBA" id="ARBA00022777"/>
    </source>
</evidence>
<keyword evidence="4" id="KW-1003">Cell membrane</keyword>
<keyword evidence="8" id="KW-0418">Kinase</keyword>
<dbReference type="KEGG" id="dat:HRM2_16030"/>
<dbReference type="InterPro" id="IPR033479">
    <property type="entry name" value="dCache_1"/>
</dbReference>
<reference evidence="13 14" key="1">
    <citation type="journal article" date="2009" name="Environ. Microbiol.">
        <title>Genome sequence of Desulfobacterium autotrophicum HRM2, a marine sulfate reducer oxidizing organic carbon completely to carbon dioxide.</title>
        <authorList>
            <person name="Strittmatter A.W."/>
            <person name="Liesegang H."/>
            <person name="Rabus R."/>
            <person name="Decker I."/>
            <person name="Amann J."/>
            <person name="Andres S."/>
            <person name="Henne A."/>
            <person name="Fricke W.F."/>
            <person name="Martinez-Arias R."/>
            <person name="Bartels D."/>
            <person name="Goesmann A."/>
            <person name="Krause L."/>
            <person name="Puehler A."/>
            <person name="Klenk H.P."/>
            <person name="Richter M."/>
            <person name="Schuler M."/>
            <person name="Gloeckner F.O."/>
            <person name="Meyerdierks A."/>
            <person name="Gottschalk G."/>
            <person name="Amann R."/>
        </authorList>
    </citation>
    <scope>NUCLEOTIDE SEQUENCE [LARGE SCALE GENOMIC DNA]</scope>
    <source>
        <strain evidence="14">ATCC 43914 / DSM 3382 / HRM2</strain>
    </source>
</reference>
<dbReference type="InterPro" id="IPR050398">
    <property type="entry name" value="HssS/ArlS-like"/>
</dbReference>
<dbReference type="RefSeq" id="WP_015903499.1">
    <property type="nucleotide sequence ID" value="NC_012108.1"/>
</dbReference>
<evidence type="ECO:0000256" key="9">
    <source>
        <dbReference type="ARBA" id="ARBA00022989"/>
    </source>
</evidence>
<keyword evidence="14" id="KW-1185">Reference proteome</keyword>
<name>C0QAC7_DESAH</name>
<protein>
    <recommendedName>
        <fullName evidence="3">histidine kinase</fullName>
        <ecNumber evidence="3">2.7.13.3</ecNumber>
    </recommendedName>
</protein>
<evidence type="ECO:0000313" key="13">
    <source>
        <dbReference type="EMBL" id="ACN14712.1"/>
    </source>
</evidence>
<dbReference type="InterPro" id="IPR029151">
    <property type="entry name" value="Sensor-like_sf"/>
</dbReference>
<keyword evidence="7 11" id="KW-0812">Transmembrane</keyword>
<dbReference type="STRING" id="177437.HRM2_16030"/>
<accession>C0QAC7</accession>
<keyword evidence="6" id="KW-0808">Transferase</keyword>
<sequence>MIVACKNCGKKYTVDEKKFKQNTVSFKCIACDTLFTVEKPIVNYENVTYAEDIPLTTATGQKKPIKFGLYPKTFLIMLLISLIPVGLFFMITYSETSARVEADTQLLMQQSTSGLLNHIDEWVDKNKRLLQMVSRLDGIKYMDPTEQTKILELIHEQYPWIYLAFTLDIDGMNTARNDGNILKDYSDRSYFKDIQKGSAFSWQTLLGKTSQKPALVLAVPIMNNGTMVGVMAGAMTTEAISQSVAKWTKGKTGFAFLVDEKNKVIAHQVKQYVLEEKNLTDNPVFSLSDGKISGFGEFMDNKGSLNIASFKKNKLGWNMVVQQEKNEAYATLLKFQKYILVFFSLTIIIVAIIAWFSARSISKPIIEMTDAATRMSLGDLDVQIKIRSKDEIGMLARSIVRMQTSLAYAMKRLKTL</sequence>
<evidence type="ECO:0000256" key="2">
    <source>
        <dbReference type="ARBA" id="ARBA00004651"/>
    </source>
</evidence>
<dbReference type="Pfam" id="PF13717">
    <property type="entry name" value="Zn_ribbon_4"/>
    <property type="match status" value="1"/>
</dbReference>
<feature type="transmembrane region" description="Helical" evidence="11">
    <location>
        <begin position="73"/>
        <end position="93"/>
    </location>
</feature>
<evidence type="ECO:0000256" key="4">
    <source>
        <dbReference type="ARBA" id="ARBA00022475"/>
    </source>
</evidence>
<dbReference type="SUPFAM" id="SSF103190">
    <property type="entry name" value="Sensory domain-like"/>
    <property type="match status" value="1"/>
</dbReference>
<evidence type="ECO:0000256" key="5">
    <source>
        <dbReference type="ARBA" id="ARBA00022553"/>
    </source>
</evidence>
<dbReference type="InterPro" id="IPR011723">
    <property type="entry name" value="Znf/thioredoxin_put"/>
</dbReference>
<dbReference type="SMART" id="SM00304">
    <property type="entry name" value="HAMP"/>
    <property type="match status" value="1"/>
</dbReference>
<dbReference type="PANTHER" id="PTHR45528">
    <property type="entry name" value="SENSOR HISTIDINE KINASE CPXA"/>
    <property type="match status" value="1"/>
</dbReference>
<keyword evidence="10 11" id="KW-0472">Membrane</keyword>
<dbReference type="Pfam" id="PF02743">
    <property type="entry name" value="dCache_1"/>
    <property type="match status" value="1"/>
</dbReference>
<dbReference type="Proteomes" id="UP000000442">
    <property type="component" value="Chromosome"/>
</dbReference>
<dbReference type="EC" id="2.7.13.3" evidence="3"/>
<dbReference type="CDD" id="cd12912">
    <property type="entry name" value="PDC2_MCP_like"/>
    <property type="match status" value="1"/>
</dbReference>
<keyword evidence="9 11" id="KW-1133">Transmembrane helix</keyword>
<dbReference type="EMBL" id="CP001087">
    <property type="protein sequence ID" value="ACN14712.1"/>
    <property type="molecule type" value="Genomic_DNA"/>
</dbReference>
<feature type="transmembrane region" description="Helical" evidence="11">
    <location>
        <begin position="338"/>
        <end position="358"/>
    </location>
</feature>
<organism evidence="13 14">
    <name type="scientific">Desulforapulum autotrophicum (strain ATCC 43914 / DSM 3382 / VKM B-1955 / HRM2)</name>
    <name type="common">Desulfobacterium autotrophicum</name>
    <dbReference type="NCBI Taxonomy" id="177437"/>
    <lineage>
        <taxon>Bacteria</taxon>
        <taxon>Pseudomonadati</taxon>
        <taxon>Thermodesulfobacteriota</taxon>
        <taxon>Desulfobacteria</taxon>
        <taxon>Desulfobacterales</taxon>
        <taxon>Desulfobacteraceae</taxon>
        <taxon>Desulforapulum</taxon>
    </lineage>
</organism>
<dbReference type="InterPro" id="IPR003660">
    <property type="entry name" value="HAMP_dom"/>
</dbReference>
<dbReference type="HOGENOM" id="CLU_660091_0_0_7"/>